<protein>
    <submittedName>
        <fullName evidence="1">Uncharacterized protein</fullName>
    </submittedName>
</protein>
<organism evidence="1 2">
    <name type="scientific">Toxocara canis</name>
    <name type="common">Canine roundworm</name>
    <dbReference type="NCBI Taxonomy" id="6265"/>
    <lineage>
        <taxon>Eukaryota</taxon>
        <taxon>Metazoa</taxon>
        <taxon>Ecdysozoa</taxon>
        <taxon>Nematoda</taxon>
        <taxon>Chromadorea</taxon>
        <taxon>Rhabditida</taxon>
        <taxon>Spirurina</taxon>
        <taxon>Ascaridomorpha</taxon>
        <taxon>Ascaridoidea</taxon>
        <taxon>Toxocaridae</taxon>
        <taxon>Toxocara</taxon>
    </lineage>
</organism>
<name>A0A0B2V0K2_TOXCA</name>
<reference evidence="1 2" key="1">
    <citation type="submission" date="2014-11" db="EMBL/GenBank/DDBJ databases">
        <title>Genetic blueprint of the zoonotic pathogen Toxocara canis.</title>
        <authorList>
            <person name="Zhu X.-Q."/>
            <person name="Korhonen P.K."/>
            <person name="Cai H."/>
            <person name="Young N.D."/>
            <person name="Nejsum P."/>
            <person name="von Samson-Himmelstjerna G."/>
            <person name="Boag P.R."/>
            <person name="Tan P."/>
            <person name="Li Q."/>
            <person name="Min J."/>
            <person name="Yang Y."/>
            <person name="Wang X."/>
            <person name="Fang X."/>
            <person name="Hall R.S."/>
            <person name="Hofmann A."/>
            <person name="Sternberg P.W."/>
            <person name="Jex A.R."/>
            <person name="Gasser R.B."/>
        </authorList>
    </citation>
    <scope>NUCLEOTIDE SEQUENCE [LARGE SCALE GENOMIC DNA]</scope>
    <source>
        <strain evidence="1">PN_DK_2014</strain>
    </source>
</reference>
<accession>A0A0B2V0K2</accession>
<keyword evidence="2" id="KW-1185">Reference proteome</keyword>
<sequence length="224" mass="25093">MSACICEPFNCAARTLGSIAVVVVNICAQQRSCYCSNRSDKMVMLYFNRYTRNRKMSRRRIGVTYNVSQAGTGRIIFNENKTKFMYPLIAENSRGSLTAETDDPSTSMMTVTIIDGESGNEFQIENVMVNFARNPNPVSSHFFVTIDNPCIQFTTSEVLYGNRADVEIQKFMDPSMVENGSNVHVGPMSVQLMANHRPKPPVRRESVCDNCNPAILEISDDFLA</sequence>
<gene>
    <name evidence="1" type="ORF">Tcan_03540</name>
</gene>
<evidence type="ECO:0000313" key="2">
    <source>
        <dbReference type="Proteomes" id="UP000031036"/>
    </source>
</evidence>
<dbReference type="Proteomes" id="UP000031036">
    <property type="component" value="Unassembled WGS sequence"/>
</dbReference>
<comment type="caution">
    <text evidence="1">The sequence shown here is derived from an EMBL/GenBank/DDBJ whole genome shotgun (WGS) entry which is preliminary data.</text>
</comment>
<dbReference type="OrthoDB" id="5776386at2759"/>
<evidence type="ECO:0000313" key="1">
    <source>
        <dbReference type="EMBL" id="KHN74610.1"/>
    </source>
</evidence>
<dbReference type="AlphaFoldDB" id="A0A0B2V0K2"/>
<dbReference type="OMA" id="EEGSAFH"/>
<dbReference type="EMBL" id="JPKZ01002894">
    <property type="protein sequence ID" value="KHN74610.1"/>
    <property type="molecule type" value="Genomic_DNA"/>
</dbReference>
<proteinExistence type="predicted"/>